<feature type="region of interest" description="Disordered" evidence="2">
    <location>
        <begin position="1"/>
        <end position="445"/>
    </location>
</feature>
<proteinExistence type="predicted"/>
<feature type="compositionally biased region" description="Low complexity" evidence="2">
    <location>
        <begin position="31"/>
        <end position="42"/>
    </location>
</feature>
<reference evidence="4" key="1">
    <citation type="journal article" date="2010" name="Nature">
        <title>The Amphimedon queenslandica genome and the evolution of animal complexity.</title>
        <authorList>
            <person name="Srivastava M."/>
            <person name="Simakov O."/>
            <person name="Chapman J."/>
            <person name="Fahey B."/>
            <person name="Gauthier M.E."/>
            <person name="Mitros T."/>
            <person name="Richards G.S."/>
            <person name="Conaco C."/>
            <person name="Dacre M."/>
            <person name="Hellsten U."/>
            <person name="Larroux C."/>
            <person name="Putnam N.H."/>
            <person name="Stanke M."/>
            <person name="Adamska M."/>
            <person name="Darling A."/>
            <person name="Degnan S.M."/>
            <person name="Oakley T.H."/>
            <person name="Plachetzki D.C."/>
            <person name="Zhai Y."/>
            <person name="Adamski M."/>
            <person name="Calcino A."/>
            <person name="Cummins S.F."/>
            <person name="Goodstein D.M."/>
            <person name="Harris C."/>
            <person name="Jackson D.J."/>
            <person name="Leys S.P."/>
            <person name="Shu S."/>
            <person name="Woodcroft B.J."/>
            <person name="Vervoort M."/>
            <person name="Kosik K.S."/>
            <person name="Manning G."/>
            <person name="Degnan B.M."/>
            <person name="Rokhsar D.S."/>
        </authorList>
    </citation>
    <scope>NUCLEOTIDE SEQUENCE [LARGE SCALE GENOMIC DNA]</scope>
</reference>
<evidence type="ECO:0000256" key="2">
    <source>
        <dbReference type="SAM" id="MobiDB-lite"/>
    </source>
</evidence>
<dbReference type="Proteomes" id="UP000007879">
    <property type="component" value="Unassembled WGS sequence"/>
</dbReference>
<dbReference type="EnsemblMetazoa" id="Aqu2.1.24493_001">
    <property type="protein sequence ID" value="Aqu2.1.24493_001"/>
    <property type="gene ID" value="Aqu2.1.24493"/>
</dbReference>
<accession>A0A1X7UA09</accession>
<keyword evidence="1" id="KW-0175">Coiled coil</keyword>
<dbReference type="InParanoid" id="A0A1X7UA09"/>
<gene>
    <name evidence="3" type="primary">109584189</name>
</gene>
<feature type="compositionally biased region" description="Polar residues" evidence="2">
    <location>
        <begin position="220"/>
        <end position="229"/>
    </location>
</feature>
<feature type="compositionally biased region" description="Polar residues" evidence="2">
    <location>
        <begin position="329"/>
        <end position="339"/>
    </location>
</feature>
<sequence>MEAQSRQSRIPKFGFGFKKLLNGDKSKDTTPPSSGSNLSSPSVARSKSMRVPRTQVPAIVKRDHSNSIDNGDEPAPLLMSNREQLPPPPSLLRPRSKTLSSRSHPNSRCNSPHNDPSPPSGGGTGITSSTGSVNETPLIASVGEAGPHYYKGRHTRSHSFGSKEKQLINNRPPSASSMNRRTINKGPSAGILATNVQGKGRVVPSSSRLVSEGSGRVKVNRTNSNTDQPDGNVVSGGGSRGTGVSDKNTLTTGSGGRGKRPFSFHEGSPDLNQLASEMSLEDENTTAAAAGRTHREPVKRPTAGQGTRMGSSKLRPPTVKRNSTDDINRPSSAASNYMINESRGVSRPRSAADVHKVHVGPPPTQRQSSSQGSRSSTPSSGRSTPLFKKTEAGIAEEDEYINEETRPHPSTPNRPPQYRTPSSVRLGRTPVIRSSRRSDSSDCSGVLSVGESGVGLNELEGAVLIDAEDYRRMVQEVKTLKTMLLRLKRELAADGVATPPSTPPTSMKSSVVRLKQGGGANNAELLNKIQKLTSERDKALSDIEDSKKEQKLQQAQLETLKSNLETQQKDNTKLNNKLTELETHREYLLDRLERLHADKHKVEDRLNTLEKSAYYERTVLEGISPAGQEDTVDGLMVDDDIENGLYYDDEDATY</sequence>
<evidence type="ECO:0000313" key="3">
    <source>
        <dbReference type="EnsemblMetazoa" id="Aqu2.1.24493_001"/>
    </source>
</evidence>
<name>A0A1X7UA09_AMPQE</name>
<keyword evidence="4" id="KW-1185">Reference proteome</keyword>
<dbReference type="KEGG" id="aqu:109584189"/>
<evidence type="ECO:0000256" key="1">
    <source>
        <dbReference type="SAM" id="Coils"/>
    </source>
</evidence>
<reference evidence="3" key="2">
    <citation type="submission" date="2017-05" db="UniProtKB">
        <authorList>
            <consortium name="EnsemblMetazoa"/>
        </authorList>
    </citation>
    <scope>IDENTIFICATION</scope>
</reference>
<feature type="compositionally biased region" description="Low complexity" evidence="2">
    <location>
        <begin position="365"/>
        <end position="385"/>
    </location>
</feature>
<feature type="coiled-coil region" evidence="1">
    <location>
        <begin position="522"/>
        <end position="612"/>
    </location>
</feature>
<evidence type="ECO:0000313" key="4">
    <source>
        <dbReference type="Proteomes" id="UP000007879"/>
    </source>
</evidence>
<feature type="compositionally biased region" description="Polar residues" evidence="2">
    <location>
        <begin position="104"/>
        <end position="114"/>
    </location>
</feature>
<protein>
    <submittedName>
        <fullName evidence="3">Uncharacterized protein</fullName>
    </submittedName>
</protein>
<organism evidence="3">
    <name type="scientific">Amphimedon queenslandica</name>
    <name type="common">Sponge</name>
    <dbReference type="NCBI Taxonomy" id="400682"/>
    <lineage>
        <taxon>Eukaryota</taxon>
        <taxon>Metazoa</taxon>
        <taxon>Porifera</taxon>
        <taxon>Demospongiae</taxon>
        <taxon>Heteroscleromorpha</taxon>
        <taxon>Haplosclerida</taxon>
        <taxon>Niphatidae</taxon>
        <taxon>Amphimedon</taxon>
    </lineage>
</organism>
<dbReference type="EnsemblMetazoa" id="XM_019999834.1">
    <property type="protein sequence ID" value="XP_019855393.1"/>
    <property type="gene ID" value="LOC109584189"/>
</dbReference>
<dbReference type="AlphaFoldDB" id="A0A1X7UA09"/>
<feature type="compositionally biased region" description="Polar residues" evidence="2">
    <location>
        <begin position="167"/>
        <end position="181"/>
    </location>
</feature>